<dbReference type="InterPro" id="IPR035952">
    <property type="entry name" value="Rhomboid-like_sf"/>
</dbReference>
<dbReference type="AlphaFoldDB" id="A0A830F2V2"/>
<accession>A0A830F2V2</accession>
<feature type="transmembrane region" description="Helical" evidence="5">
    <location>
        <begin position="319"/>
        <end position="338"/>
    </location>
</feature>
<feature type="transmembrane region" description="Helical" evidence="5">
    <location>
        <begin position="344"/>
        <end position="366"/>
    </location>
</feature>
<dbReference type="Proteomes" id="UP000607197">
    <property type="component" value="Unassembled WGS sequence"/>
</dbReference>
<feature type="transmembrane region" description="Helical" evidence="5">
    <location>
        <begin position="387"/>
        <end position="407"/>
    </location>
</feature>
<keyword evidence="8" id="KW-1185">Reference proteome</keyword>
<feature type="transmembrane region" description="Helical" evidence="5">
    <location>
        <begin position="102"/>
        <end position="124"/>
    </location>
</feature>
<dbReference type="SUPFAM" id="SSF144091">
    <property type="entry name" value="Rhomboid-like"/>
    <property type="match status" value="1"/>
</dbReference>
<dbReference type="InterPro" id="IPR022764">
    <property type="entry name" value="Peptidase_S54_rhomboid_dom"/>
</dbReference>
<feature type="transmembrane region" description="Helical" evidence="5">
    <location>
        <begin position="198"/>
        <end position="216"/>
    </location>
</feature>
<feature type="transmembrane region" description="Helical" evidence="5">
    <location>
        <begin position="283"/>
        <end position="307"/>
    </location>
</feature>
<proteinExistence type="predicted"/>
<feature type="transmembrane region" description="Helical" evidence="5">
    <location>
        <begin position="247"/>
        <end position="263"/>
    </location>
</feature>
<evidence type="ECO:0000256" key="1">
    <source>
        <dbReference type="ARBA" id="ARBA00004141"/>
    </source>
</evidence>
<sequence>MLAVSAVPTALAALAGPAVTLALGALLAVAVARGVFGRWDALVVGGPLCVAGGVAVAAGFGALAPDTAYALLVVLAFVASLGVLRALDRPRGAWTRALRRRFLFGVPWGTLVVLCLVTAVYLFLQNGVRGLYTPVTIPFTSWSYFYPLGVLTAPFSHGGFGHLTGNLVGTLVFAPIAEYAVGHYPRERGRATFQSLRTNPYARAFLLFPLAVVGVAELTSVLAWGPIIGFSGVVFAFLGFAITRYPLAAIVGIVAQTVASDVFTALRDPVAVASAGPSYGGPWWAGIAIQGHLTGLLIGFLLGALLAAHRDRRPSALSLWGAVVGAGFALPLWTVWWYRGPETYVLYRWLGVLLVLALAALAATAVRATDRALLPAVDLDLGLNRRQAAVLAVVLPLCVVAGVAVPVNLTSVAGDDPGGGVQVNDYRVTYAEDVPNQRVNVVPVSAFGETTQVNASGVIVSNPDREVWTQAVSRGNLAYWGERTVRVGGVGWTETIDVRRRGWVPAGGDPVYAVSLRAPDGDWTTAYRSASSTAEPVIRDTTVGVAAEASGFALKTVRNDTVTGSAAMPAANGTVTVDGLDFVRNGTRIVAVDNGTRVTVVEKETYQ</sequence>
<dbReference type="Pfam" id="PF01694">
    <property type="entry name" value="Rhomboid"/>
    <property type="match status" value="1"/>
</dbReference>
<name>A0A830F2V2_9EURY</name>
<feature type="transmembrane region" description="Helical" evidence="5">
    <location>
        <begin position="41"/>
        <end position="62"/>
    </location>
</feature>
<feature type="transmembrane region" description="Helical" evidence="5">
    <location>
        <begin position="222"/>
        <end position="240"/>
    </location>
</feature>
<dbReference type="Gene3D" id="1.20.1540.10">
    <property type="entry name" value="Rhomboid-like"/>
    <property type="match status" value="1"/>
</dbReference>
<reference evidence="7" key="1">
    <citation type="journal article" date="2014" name="Int. J. Syst. Evol. Microbiol.">
        <title>Complete genome sequence of Corynebacterium casei LMG S-19264T (=DSM 44701T), isolated from a smear-ripened cheese.</title>
        <authorList>
            <consortium name="US DOE Joint Genome Institute (JGI-PGF)"/>
            <person name="Walter F."/>
            <person name="Albersmeier A."/>
            <person name="Kalinowski J."/>
            <person name="Ruckert C."/>
        </authorList>
    </citation>
    <scope>NUCLEOTIDE SEQUENCE</scope>
    <source>
        <strain evidence="7">JCM 19596</strain>
    </source>
</reference>
<feature type="transmembrane region" description="Helical" evidence="5">
    <location>
        <begin position="68"/>
        <end position="87"/>
    </location>
</feature>
<keyword evidence="4 5" id="KW-0472">Membrane</keyword>
<comment type="subcellular location">
    <subcellularLocation>
        <location evidence="1">Membrane</location>
        <topology evidence="1">Multi-pass membrane protein</topology>
    </subcellularLocation>
</comment>
<reference evidence="7" key="2">
    <citation type="submission" date="2020-09" db="EMBL/GenBank/DDBJ databases">
        <authorList>
            <person name="Sun Q."/>
            <person name="Ohkuma M."/>
        </authorList>
    </citation>
    <scope>NUCLEOTIDE SEQUENCE</scope>
    <source>
        <strain evidence="7">JCM 19596</strain>
    </source>
</reference>
<evidence type="ECO:0000259" key="6">
    <source>
        <dbReference type="Pfam" id="PF01694"/>
    </source>
</evidence>
<organism evidence="7 8">
    <name type="scientific">Halocalculus aciditolerans</name>
    <dbReference type="NCBI Taxonomy" id="1383812"/>
    <lineage>
        <taxon>Archaea</taxon>
        <taxon>Methanobacteriati</taxon>
        <taxon>Methanobacteriota</taxon>
        <taxon>Stenosarchaea group</taxon>
        <taxon>Halobacteria</taxon>
        <taxon>Halobacteriales</taxon>
        <taxon>Halobacteriaceae</taxon>
        <taxon>Halocalculus</taxon>
    </lineage>
</organism>
<evidence type="ECO:0000313" key="8">
    <source>
        <dbReference type="Proteomes" id="UP000607197"/>
    </source>
</evidence>
<feature type="transmembrane region" description="Helical" evidence="5">
    <location>
        <begin position="6"/>
        <end position="29"/>
    </location>
</feature>
<feature type="domain" description="Peptidase S54 rhomboid" evidence="6">
    <location>
        <begin position="150"/>
        <end position="307"/>
    </location>
</feature>
<evidence type="ECO:0000256" key="3">
    <source>
        <dbReference type="ARBA" id="ARBA00022989"/>
    </source>
</evidence>
<comment type="caution">
    <text evidence="7">The sequence shown here is derived from an EMBL/GenBank/DDBJ whole genome shotgun (WGS) entry which is preliminary data.</text>
</comment>
<feature type="transmembrane region" description="Helical" evidence="5">
    <location>
        <begin position="144"/>
        <end position="177"/>
    </location>
</feature>
<evidence type="ECO:0000256" key="5">
    <source>
        <dbReference type="SAM" id="Phobius"/>
    </source>
</evidence>
<evidence type="ECO:0000313" key="7">
    <source>
        <dbReference type="EMBL" id="GGL57098.1"/>
    </source>
</evidence>
<dbReference type="GO" id="GO:0004252">
    <property type="term" value="F:serine-type endopeptidase activity"/>
    <property type="evidence" value="ECO:0007669"/>
    <property type="project" value="InterPro"/>
</dbReference>
<keyword evidence="2 5" id="KW-0812">Transmembrane</keyword>
<dbReference type="OrthoDB" id="205691at2157"/>
<evidence type="ECO:0000256" key="4">
    <source>
        <dbReference type="ARBA" id="ARBA00023136"/>
    </source>
</evidence>
<dbReference type="EMBL" id="BMPG01000002">
    <property type="protein sequence ID" value="GGL57098.1"/>
    <property type="molecule type" value="Genomic_DNA"/>
</dbReference>
<dbReference type="GO" id="GO:0016020">
    <property type="term" value="C:membrane"/>
    <property type="evidence" value="ECO:0007669"/>
    <property type="project" value="UniProtKB-SubCell"/>
</dbReference>
<protein>
    <recommendedName>
        <fullName evidence="6">Peptidase S54 rhomboid domain-containing protein</fullName>
    </recommendedName>
</protein>
<dbReference type="RefSeq" id="WP_188977356.1">
    <property type="nucleotide sequence ID" value="NZ_BMPG01000002.1"/>
</dbReference>
<keyword evidence="3 5" id="KW-1133">Transmembrane helix</keyword>
<gene>
    <name evidence="7" type="ORF">GCM10009039_14090</name>
</gene>
<evidence type="ECO:0000256" key="2">
    <source>
        <dbReference type="ARBA" id="ARBA00022692"/>
    </source>
</evidence>